<dbReference type="AlphaFoldDB" id="A0A9Q9CBU0"/>
<name>A0A9Q9CBU0_ENCHE</name>
<protein>
    <submittedName>
        <fullName evidence="1">Damage-specific DNA binding protein 1</fullName>
    </submittedName>
</protein>
<proteinExistence type="predicted"/>
<evidence type="ECO:0000313" key="1">
    <source>
        <dbReference type="EMBL" id="UTX43054.1"/>
    </source>
</evidence>
<reference evidence="1" key="1">
    <citation type="submission" date="2021-05" db="EMBL/GenBank/DDBJ databases">
        <title>Encephalitozoon hellem ATCC 50604 Complete Genome.</title>
        <authorList>
            <person name="Mascarenhas dos Santos A.C."/>
            <person name="Julian A.T."/>
            <person name="Pombert J.-F."/>
        </authorList>
    </citation>
    <scope>NUCLEOTIDE SEQUENCE</scope>
    <source>
        <strain evidence="1">ATCC 50604</strain>
    </source>
</reference>
<sequence length="267" mass="31072">MIRSALFNGDILHMEFIECDLFMCVKDTLYILNMKGLIREDVILPSNGVKEILKFKDVVFLQIERYGYYYFKIGSPVLTKMEWRIEKMHVNANVIFSHKCTMSFLDSSTFQPRHIVTMPGKIIDFAEVGTDIYVLVDAHLCLIQGWRQNRGSVPIKFIEFLSHLKFISVTPGVLDLLILESNHEMVVYGKEVLKSIKKTSGYQGYRVFGALFILLLSDSIELYCLNTYKMFIRLYFTPRAITYDSCRGRLWVYSDSLYEIDISKLII</sequence>
<organism evidence="1 2">
    <name type="scientific">Encephalitozoon hellem</name>
    <name type="common">Microsporidian parasite</name>
    <dbReference type="NCBI Taxonomy" id="27973"/>
    <lineage>
        <taxon>Eukaryota</taxon>
        <taxon>Fungi</taxon>
        <taxon>Fungi incertae sedis</taxon>
        <taxon>Microsporidia</taxon>
        <taxon>Unikaryonidae</taxon>
        <taxon>Encephalitozoon</taxon>
    </lineage>
</organism>
<gene>
    <name evidence="1" type="ORF">GPU96_04g07890</name>
</gene>
<dbReference type="EMBL" id="CP075150">
    <property type="protein sequence ID" value="UTX43054.1"/>
    <property type="molecule type" value="Genomic_DNA"/>
</dbReference>
<accession>A0A9Q9CBU0</accession>
<dbReference type="Proteomes" id="UP001059546">
    <property type="component" value="Chromosome IV"/>
</dbReference>
<evidence type="ECO:0000313" key="2">
    <source>
        <dbReference type="Proteomes" id="UP001059546"/>
    </source>
</evidence>